<feature type="domain" description="AAA+ ATPase" evidence="5">
    <location>
        <begin position="593"/>
        <end position="735"/>
    </location>
</feature>
<dbReference type="InterPro" id="IPR003593">
    <property type="entry name" value="AAA+_ATPase"/>
</dbReference>
<dbReference type="InterPro" id="IPR000641">
    <property type="entry name" value="CbxX/CfxQ"/>
</dbReference>
<dbReference type="PANTHER" id="PTHR43392:SF2">
    <property type="entry name" value="AAA-TYPE ATPASE FAMILY PROTEIN _ ANKYRIN REPEAT FAMILY PROTEIN"/>
    <property type="match status" value="1"/>
</dbReference>
<dbReference type="SMART" id="SM00710">
    <property type="entry name" value="PbH1"/>
    <property type="match status" value="13"/>
</dbReference>
<dbReference type="Pfam" id="PF17866">
    <property type="entry name" value="AAA_lid_6"/>
    <property type="match status" value="2"/>
</dbReference>
<feature type="region of interest" description="Disordered" evidence="4">
    <location>
        <begin position="497"/>
        <end position="552"/>
    </location>
</feature>
<dbReference type="InterPro" id="IPR012334">
    <property type="entry name" value="Pectin_lyas_fold"/>
</dbReference>
<dbReference type="InterPro" id="IPR039448">
    <property type="entry name" value="Beta_helix"/>
</dbReference>
<evidence type="ECO:0000256" key="3">
    <source>
        <dbReference type="ARBA" id="ARBA00022840"/>
    </source>
</evidence>
<dbReference type="Gene3D" id="2.160.20.10">
    <property type="entry name" value="Single-stranded right-handed beta-helix, Pectin lyase-like"/>
    <property type="match status" value="2"/>
</dbReference>
<dbReference type="InterPro" id="IPR006626">
    <property type="entry name" value="PbH1"/>
</dbReference>
<protein>
    <recommendedName>
        <fullName evidence="5">AAA+ ATPase domain-containing protein</fullName>
    </recommendedName>
</protein>
<dbReference type="SUPFAM" id="SSF51126">
    <property type="entry name" value="Pectin lyase-like"/>
    <property type="match status" value="3"/>
</dbReference>
<evidence type="ECO:0000313" key="6">
    <source>
        <dbReference type="EMBL" id="GIJ26384.1"/>
    </source>
</evidence>
<name>A0ABQ4J889_9ACTN</name>
<dbReference type="EMBL" id="BOPC01000020">
    <property type="protein sequence ID" value="GIJ26384.1"/>
    <property type="molecule type" value="Genomic_DNA"/>
</dbReference>
<dbReference type="PRINTS" id="PR00819">
    <property type="entry name" value="CBXCFQXSUPER"/>
</dbReference>
<dbReference type="Gene3D" id="3.40.50.300">
    <property type="entry name" value="P-loop containing nucleotide triphosphate hydrolases"/>
    <property type="match status" value="2"/>
</dbReference>
<dbReference type="PANTHER" id="PTHR43392">
    <property type="entry name" value="AAA-TYPE ATPASE FAMILY PROTEIN / ANKYRIN REPEAT FAMILY PROTEIN"/>
    <property type="match status" value="1"/>
</dbReference>
<comment type="caution">
    <text evidence="6">The sequence shown here is derived from an EMBL/GenBank/DDBJ whole genome shotgun (WGS) entry which is preliminary data.</text>
</comment>
<dbReference type="InterPro" id="IPR011050">
    <property type="entry name" value="Pectin_lyase_fold/virulence"/>
</dbReference>
<comment type="similarity">
    <text evidence="1">Belongs to the CbxX/CfxQ family.</text>
</comment>
<dbReference type="SUPFAM" id="SSF52540">
    <property type="entry name" value="P-loop containing nucleoside triphosphate hydrolases"/>
    <property type="match status" value="2"/>
</dbReference>
<evidence type="ECO:0000259" key="5">
    <source>
        <dbReference type="SMART" id="SM00382"/>
    </source>
</evidence>
<dbReference type="Proteomes" id="UP000653076">
    <property type="component" value="Unassembled WGS sequence"/>
</dbReference>
<evidence type="ECO:0000313" key="7">
    <source>
        <dbReference type="Proteomes" id="UP000653076"/>
    </source>
</evidence>
<gene>
    <name evidence="6" type="ORF">Vqi01_15460</name>
</gene>
<dbReference type="Gene3D" id="1.10.8.60">
    <property type="match status" value="2"/>
</dbReference>
<keyword evidence="3" id="KW-0067">ATP-binding</keyword>
<dbReference type="SMART" id="SM00382">
    <property type="entry name" value="AAA"/>
    <property type="match status" value="2"/>
</dbReference>
<keyword evidence="7" id="KW-1185">Reference proteome</keyword>
<dbReference type="RefSeq" id="WP_204033906.1">
    <property type="nucleotide sequence ID" value="NZ_BOPC01000020.1"/>
</dbReference>
<organism evidence="6 7">
    <name type="scientific">Micromonospora qiuiae</name>
    <dbReference type="NCBI Taxonomy" id="502268"/>
    <lineage>
        <taxon>Bacteria</taxon>
        <taxon>Bacillati</taxon>
        <taxon>Actinomycetota</taxon>
        <taxon>Actinomycetes</taxon>
        <taxon>Micromonosporales</taxon>
        <taxon>Micromonosporaceae</taxon>
        <taxon>Micromonospora</taxon>
    </lineage>
</organism>
<keyword evidence="2" id="KW-0547">Nucleotide-binding</keyword>
<dbReference type="CDD" id="cd00009">
    <property type="entry name" value="AAA"/>
    <property type="match status" value="2"/>
</dbReference>
<feature type="compositionally biased region" description="Low complexity" evidence="4">
    <location>
        <begin position="539"/>
        <end position="552"/>
    </location>
</feature>
<dbReference type="InterPro" id="IPR041627">
    <property type="entry name" value="AAA_lid_6"/>
</dbReference>
<feature type="compositionally biased region" description="Low complexity" evidence="4">
    <location>
        <begin position="497"/>
        <end position="515"/>
    </location>
</feature>
<evidence type="ECO:0000256" key="4">
    <source>
        <dbReference type="SAM" id="MobiDB-lite"/>
    </source>
</evidence>
<proteinExistence type="inferred from homology"/>
<sequence>MSSRMLSVSATEPGCLPSITAALAVAGPSAMVVVQPGIYREQLRLSGDVTVVAEDGPGTVTIDGGDGVVVFVGGGNVTLRGLSVSGGAPNLPAVQVGHGTLHATGCAVTGRGIVAVHVPGGRVELRDCQVSNPHGAGLLFERGAGGTVSDSTIRDVGSTGAVIIGGADPLLRGCTFTDIGGVGVLSSQDGRGALEECELTAIDGPAVAVEEGGALRLVRSRLHDLPGSGVAVTGGRPLLEECEVHTAGGHGVVLSGTADPVLRGCRIRDVAGHGLVVLEHATGSFTDGTIDGAEAAAIAVGGSAAPLIDGGRVNAGAGGGLLFESEATGTVRRLTVQGGPTGLVVGGSAAPLVEECTIAESREYGVRLLGQARPTIRSSRIERCTTGGFLVEAGTTLVSDEVVVPDCGVGLQVEGTATVNGSDIGGARRVGILVQREGNLTLLRTRVHRSGGPGVRFAAGTSGRVDGCELLENVGEGLLRETSGPLQVTATVQVGNGDARSAGSGSGSVTATGPTNGTAALADRVAVRSPRAAAGDGGSPSPHDGPADPAGPLLAELDALVGLAGVKHEVATLVGLHRVGQRRAAAGLPVPPMSRHMVFAGAPGTGKTTVARLYGRILATLGVLNTGQLVEVARADLVAEHIGGTAVRTTEKFNEALGGVLFIDEAYTLSPVDGGGSGHDFGREAIDTLVKLMEDHRDEIVVIVAGYSAQMRAFLDSNPGLASRFAKSVEFESYSTDDLVTIVERLCSTHHYSLEYDTRLALARLFDAMPRDANFGNARVARKVFEEMIGRQAYRLSQASSSDGVELARLLPQDLGVPPAGGVQGGAARTDEVDTLLDRLQAMIGLAEVKREVSDLIDLLATIRTRVSAGLPAPAISRHVVFSGPPGTGKTTVARLYGQLLAALGALPKGQLIEVARADLVGEYIGHTAQRTREAFERARGGVLFIDEAYTLAPPDAGQDFGREAIDTLVKLMEDHRDEVVVIAAGYDEEIEAFLAANAGLASRFSRRIHFTHYSPDELVAIFQALASANGYECPGTTLIALREHFERVPRGRTFGNGRYARQLLEDSITRQAGRLRTLGTPTVEQLRALLASDISPTTSARA</sequence>
<dbReference type="InterPro" id="IPR027417">
    <property type="entry name" value="P-loop_NTPase"/>
</dbReference>
<evidence type="ECO:0000256" key="2">
    <source>
        <dbReference type="ARBA" id="ARBA00022741"/>
    </source>
</evidence>
<accession>A0ABQ4J889</accession>
<dbReference type="InterPro" id="IPR003959">
    <property type="entry name" value="ATPase_AAA_core"/>
</dbReference>
<evidence type="ECO:0000256" key="1">
    <source>
        <dbReference type="ARBA" id="ARBA00010378"/>
    </source>
</evidence>
<dbReference type="InterPro" id="IPR050773">
    <property type="entry name" value="CbxX/CfxQ_RuBisCO_ESX"/>
</dbReference>
<feature type="domain" description="AAA+ ATPase" evidence="5">
    <location>
        <begin position="876"/>
        <end position="1015"/>
    </location>
</feature>
<reference evidence="6 7" key="1">
    <citation type="submission" date="2021-01" db="EMBL/GenBank/DDBJ databases">
        <title>Whole genome shotgun sequence of Verrucosispora qiuiae NBRC 106684.</title>
        <authorList>
            <person name="Komaki H."/>
            <person name="Tamura T."/>
        </authorList>
    </citation>
    <scope>NUCLEOTIDE SEQUENCE [LARGE SCALE GENOMIC DNA]</scope>
    <source>
        <strain evidence="6 7">NBRC 106684</strain>
    </source>
</reference>
<dbReference type="Pfam" id="PF00004">
    <property type="entry name" value="AAA"/>
    <property type="match status" value="2"/>
</dbReference>
<dbReference type="Pfam" id="PF13229">
    <property type="entry name" value="Beta_helix"/>
    <property type="match status" value="2"/>
</dbReference>